<organism evidence="1">
    <name type="scientific">Homo sapiens</name>
    <name type="common">Human</name>
    <dbReference type="NCBI Taxonomy" id="9606"/>
    <lineage>
        <taxon>Eukaryota</taxon>
        <taxon>Metazoa</taxon>
        <taxon>Chordata</taxon>
        <taxon>Craniata</taxon>
        <taxon>Vertebrata</taxon>
        <taxon>Euteleostomi</taxon>
        <taxon>Mammalia</taxon>
        <taxon>Eutheria</taxon>
        <taxon>Euarchontoglires</taxon>
        <taxon>Primates</taxon>
        <taxon>Haplorrhini</taxon>
        <taxon>Catarrhini</taxon>
        <taxon>Hominidae</taxon>
        <taxon>Homo</taxon>
    </lineage>
</organism>
<evidence type="ECO:0000313" key="1">
    <source>
        <dbReference type="EMBL" id="BAC85249.1"/>
    </source>
</evidence>
<protein>
    <submittedName>
        <fullName evidence="1">cDNA FLJ26385 fis, clone HRT07145</fullName>
    </submittedName>
</protein>
<dbReference type="EMBL" id="AK129895">
    <property type="protein sequence ID" value="BAC85249.1"/>
    <property type="molecule type" value="mRNA"/>
</dbReference>
<name>Q6ZP75_HUMAN</name>
<sequence>MADEANFIAQCIQLSKRLLCVVRLGIVMKKNWALSVDQRWLQVLQFSVHLIDLLSVLLRCNGFTRIQKAVVGQVWWLTPVIPALWEAEVGGSPEVRSSRPAWPTLRNPVSTKNTKLARHGGVHL</sequence>
<dbReference type="AlphaFoldDB" id="Q6ZP75"/>
<proteinExistence type="evidence at transcript level"/>
<dbReference type="PeptideAtlas" id="Q6ZP75"/>
<accession>Q6ZP75</accession>
<reference evidence="1" key="1">
    <citation type="submission" date="2003-07" db="EMBL/GenBank/DDBJ databases">
        <title>NEDO human cDNA sequencing project.</title>
        <authorList>
            <person name="Ota T."/>
            <person name="Nakagawa S."/>
            <person name="Senoh A."/>
            <person name="Mizuguchi H."/>
            <person name="Inagaki H."/>
            <person name="Suzuki Y."/>
            <person name="Hata H."/>
            <person name="Nakagawa K."/>
            <person name="Mizuno S."/>
            <person name="Morinaga M."/>
            <person name="Kawamura M."/>
            <person name="Sugiyama T."/>
            <person name="Irie R."/>
            <person name="Otsuki T."/>
            <person name="Sato H."/>
            <person name="Nishikawa T."/>
            <person name="Sugiyama A."/>
            <person name="Kawakami B."/>
            <person name="Nagai K."/>
            <person name="Isogai T."/>
            <person name="Sugano S."/>
        </authorList>
    </citation>
    <scope>NUCLEOTIDE SEQUENCE</scope>
    <source>
        <tissue evidence="1">Heart</tissue>
    </source>
</reference>